<dbReference type="InterPro" id="IPR000515">
    <property type="entry name" value="MetI-like"/>
</dbReference>
<dbReference type="InterPro" id="IPR035906">
    <property type="entry name" value="MetI-like_sf"/>
</dbReference>
<sequence length="506" mass="55686">MKKNKWQWVLKVFVAFGLVLGAFLPLMNLTTQNTVQAATETSTKTDPYLKKIKKRRTMVVGLSADYPPYEFHKTVKGQDEIVGFDISIAQQIAKDLGVHLVIKEMSFDALLGALKTGKIDMIISGMSETPERAKEVTFSDTYLVVQNSVMVRKSDLSKYKNTTDFDGVKVGAQKQTTQEQLAEEELPGSKVTSLEKMTDLVLNLQQSKIDAIVIEKPVADAYVAQDKALAIDKSVKFANSTKNTAIALPKDSPTLTAQVNKTIKRIKKDNLLNGYIKKAQKQMFSNESFIQQYGSYFLKGTGITIALTILGVLFGTILGTLLALMKRAKNFIVHWIAVIYIEYFRGTPLLVQVFMIYFGTQIMGLDLSAFTSAAIALALNSGAYVSEIIRSGIEAVPVGQTEAARSLGISQSDSMRFVILPQAVRTILPALGNEFISLLKESAIVSVIGVGELMFETSVIQGASFKPFSPLVITSFIYFALTLLLSAGLSHFEKRMKLGRPKNQVL</sequence>
<evidence type="ECO:0000256" key="3">
    <source>
        <dbReference type="ARBA" id="ARBA00022448"/>
    </source>
</evidence>
<gene>
    <name evidence="11" type="ORF">ACFQ5M_04395</name>
</gene>
<dbReference type="SUPFAM" id="SSF161098">
    <property type="entry name" value="MetI-like"/>
    <property type="match status" value="1"/>
</dbReference>
<evidence type="ECO:0000313" key="11">
    <source>
        <dbReference type="EMBL" id="MFD1671329.1"/>
    </source>
</evidence>
<dbReference type="NCBIfam" id="TIGR01726">
    <property type="entry name" value="HEQRo_perm_3TM"/>
    <property type="match status" value="1"/>
</dbReference>
<dbReference type="Gene3D" id="1.10.3720.10">
    <property type="entry name" value="MetI-like"/>
    <property type="match status" value="1"/>
</dbReference>
<evidence type="ECO:0000256" key="2">
    <source>
        <dbReference type="ARBA" id="ARBA00010072"/>
    </source>
</evidence>
<keyword evidence="12" id="KW-1185">Reference proteome</keyword>
<dbReference type="PROSITE" id="PS50928">
    <property type="entry name" value="ABC_TM1"/>
    <property type="match status" value="1"/>
</dbReference>
<keyword evidence="4" id="KW-1003">Cell membrane</keyword>
<proteinExistence type="inferred from homology"/>
<dbReference type="EMBL" id="JBHTOP010000006">
    <property type="protein sequence ID" value="MFD1671329.1"/>
    <property type="molecule type" value="Genomic_DNA"/>
</dbReference>
<keyword evidence="8 9" id="KW-0472">Membrane</keyword>
<dbReference type="InterPro" id="IPR010065">
    <property type="entry name" value="AA_ABC_transptr_permease_3TM"/>
</dbReference>
<feature type="transmembrane region" description="Helical" evidence="9">
    <location>
        <begin position="296"/>
        <end position="324"/>
    </location>
</feature>
<comment type="similarity">
    <text evidence="2">Belongs to the binding-protein-dependent transport system permease family. HisMQ subfamily.</text>
</comment>
<keyword evidence="5 9" id="KW-0812">Transmembrane</keyword>
<feature type="domain" description="ABC transmembrane type-1" evidence="10">
    <location>
        <begin position="301"/>
        <end position="489"/>
    </location>
</feature>
<evidence type="ECO:0000256" key="5">
    <source>
        <dbReference type="ARBA" id="ARBA00022692"/>
    </source>
</evidence>
<evidence type="ECO:0000313" key="12">
    <source>
        <dbReference type="Proteomes" id="UP001597267"/>
    </source>
</evidence>
<reference evidence="12" key="1">
    <citation type="journal article" date="2019" name="Int. J. Syst. Evol. Microbiol.">
        <title>The Global Catalogue of Microorganisms (GCM) 10K type strain sequencing project: providing services to taxonomists for standard genome sequencing and annotation.</title>
        <authorList>
            <consortium name="The Broad Institute Genomics Platform"/>
            <consortium name="The Broad Institute Genome Sequencing Center for Infectious Disease"/>
            <person name="Wu L."/>
            <person name="Ma J."/>
        </authorList>
    </citation>
    <scope>NUCLEOTIDE SEQUENCE [LARGE SCALE GENOMIC DNA]</scope>
    <source>
        <strain evidence="12">CCM 8896</strain>
    </source>
</reference>
<dbReference type="SUPFAM" id="SSF53850">
    <property type="entry name" value="Periplasmic binding protein-like II"/>
    <property type="match status" value="1"/>
</dbReference>
<accession>A0ABW4J5S1</accession>
<comment type="caution">
    <text evidence="11">The sequence shown here is derived from an EMBL/GenBank/DDBJ whole genome shotgun (WGS) entry which is preliminary data.</text>
</comment>
<evidence type="ECO:0000256" key="8">
    <source>
        <dbReference type="ARBA" id="ARBA00023136"/>
    </source>
</evidence>
<dbReference type="CDD" id="cd06261">
    <property type="entry name" value="TM_PBP2"/>
    <property type="match status" value="1"/>
</dbReference>
<evidence type="ECO:0000256" key="1">
    <source>
        <dbReference type="ARBA" id="ARBA00004651"/>
    </source>
</evidence>
<evidence type="ECO:0000256" key="4">
    <source>
        <dbReference type="ARBA" id="ARBA00022475"/>
    </source>
</evidence>
<evidence type="ECO:0000256" key="9">
    <source>
        <dbReference type="RuleBase" id="RU363032"/>
    </source>
</evidence>
<dbReference type="PANTHER" id="PTHR30614">
    <property type="entry name" value="MEMBRANE COMPONENT OF AMINO ACID ABC TRANSPORTER"/>
    <property type="match status" value="1"/>
</dbReference>
<feature type="transmembrane region" description="Helical" evidence="9">
    <location>
        <begin position="471"/>
        <end position="492"/>
    </location>
</feature>
<feature type="transmembrane region" description="Helical" evidence="9">
    <location>
        <begin position="331"/>
        <end position="358"/>
    </location>
</feature>
<name>A0ABW4J5S1_9LACO</name>
<evidence type="ECO:0000256" key="7">
    <source>
        <dbReference type="ARBA" id="ARBA00022989"/>
    </source>
</evidence>
<protein>
    <submittedName>
        <fullName evidence="11">ABC transporter substrate-binding protein/permease</fullName>
    </submittedName>
</protein>
<dbReference type="SMART" id="SM00062">
    <property type="entry name" value="PBPb"/>
    <property type="match status" value="1"/>
</dbReference>
<dbReference type="PANTHER" id="PTHR30614:SF20">
    <property type="entry name" value="GLUTAMINE TRANSPORT SYSTEM PERMEASE PROTEIN GLNP"/>
    <property type="match status" value="1"/>
</dbReference>
<dbReference type="Proteomes" id="UP001597267">
    <property type="component" value="Unassembled WGS sequence"/>
</dbReference>
<dbReference type="Pfam" id="PF00497">
    <property type="entry name" value="SBP_bac_3"/>
    <property type="match status" value="1"/>
</dbReference>
<dbReference type="RefSeq" id="WP_318530790.1">
    <property type="nucleotide sequence ID" value="NZ_JBHTOP010000006.1"/>
</dbReference>
<dbReference type="Gene3D" id="3.40.190.10">
    <property type="entry name" value="Periplasmic binding protein-like II"/>
    <property type="match status" value="2"/>
</dbReference>
<dbReference type="InterPro" id="IPR043429">
    <property type="entry name" value="ArtM/GltK/GlnP/TcyL/YhdX-like"/>
</dbReference>
<keyword evidence="7 9" id="KW-1133">Transmembrane helix</keyword>
<evidence type="ECO:0000259" key="10">
    <source>
        <dbReference type="PROSITE" id="PS50928"/>
    </source>
</evidence>
<organism evidence="11 12">
    <name type="scientific">Agrilactobacillus yilanensis</name>
    <dbReference type="NCBI Taxonomy" id="2485997"/>
    <lineage>
        <taxon>Bacteria</taxon>
        <taxon>Bacillati</taxon>
        <taxon>Bacillota</taxon>
        <taxon>Bacilli</taxon>
        <taxon>Lactobacillales</taxon>
        <taxon>Lactobacillaceae</taxon>
        <taxon>Agrilactobacillus</taxon>
    </lineage>
</organism>
<keyword evidence="6" id="KW-0029">Amino-acid transport</keyword>
<keyword evidence="3 9" id="KW-0813">Transport</keyword>
<dbReference type="InterPro" id="IPR001638">
    <property type="entry name" value="Solute-binding_3/MltF_N"/>
</dbReference>
<dbReference type="Pfam" id="PF00528">
    <property type="entry name" value="BPD_transp_1"/>
    <property type="match status" value="1"/>
</dbReference>
<comment type="subcellular location">
    <subcellularLocation>
        <location evidence="1 9">Cell membrane</location>
        <topology evidence="1 9">Multi-pass membrane protein</topology>
    </subcellularLocation>
</comment>
<evidence type="ECO:0000256" key="6">
    <source>
        <dbReference type="ARBA" id="ARBA00022970"/>
    </source>
</evidence>